<dbReference type="GO" id="GO:0006080">
    <property type="term" value="P:substituted mannan metabolic process"/>
    <property type="evidence" value="ECO:0007669"/>
    <property type="project" value="InterPro"/>
</dbReference>
<organism evidence="6 7">
    <name type="scientific">Sediminitomix flava</name>
    <dbReference type="NCBI Taxonomy" id="379075"/>
    <lineage>
        <taxon>Bacteria</taxon>
        <taxon>Pseudomonadati</taxon>
        <taxon>Bacteroidota</taxon>
        <taxon>Cytophagia</taxon>
        <taxon>Cytophagales</taxon>
        <taxon>Flammeovirgaceae</taxon>
        <taxon>Sediminitomix</taxon>
    </lineage>
</organism>
<dbReference type="InterPro" id="IPR017853">
    <property type="entry name" value="GH"/>
</dbReference>
<feature type="domain" description="GH26" evidence="5">
    <location>
        <begin position="259"/>
        <end position="583"/>
    </location>
</feature>
<reference evidence="6 7" key="1">
    <citation type="submission" date="2018-03" db="EMBL/GenBank/DDBJ databases">
        <title>Genomic Encyclopedia of Archaeal and Bacterial Type Strains, Phase II (KMG-II): from individual species to whole genera.</title>
        <authorList>
            <person name="Goeker M."/>
        </authorList>
    </citation>
    <scope>NUCLEOTIDE SEQUENCE [LARGE SCALE GENOMIC DNA]</scope>
    <source>
        <strain evidence="6 7">DSM 28229</strain>
    </source>
</reference>
<accession>A0A315ZG77</accession>
<evidence type="ECO:0000256" key="1">
    <source>
        <dbReference type="ARBA" id="ARBA00007754"/>
    </source>
</evidence>
<dbReference type="SUPFAM" id="SSF51445">
    <property type="entry name" value="(Trans)glycosidases"/>
    <property type="match status" value="1"/>
</dbReference>
<comment type="caution">
    <text evidence="6">The sequence shown here is derived from an EMBL/GenBank/DDBJ whole genome shotgun (WGS) entry which is preliminary data.</text>
</comment>
<feature type="active site" description="Proton donor" evidence="4">
    <location>
        <position position="410"/>
    </location>
</feature>
<keyword evidence="2 4" id="KW-0378">Hydrolase</keyword>
<dbReference type="EMBL" id="QGDO01000001">
    <property type="protein sequence ID" value="PWJ44596.1"/>
    <property type="molecule type" value="Genomic_DNA"/>
</dbReference>
<keyword evidence="7" id="KW-1185">Reference proteome</keyword>
<dbReference type="Pfam" id="PF02156">
    <property type="entry name" value="Glyco_hydro_26"/>
    <property type="match status" value="1"/>
</dbReference>
<dbReference type="InterPro" id="IPR022790">
    <property type="entry name" value="GH26_dom"/>
</dbReference>
<evidence type="ECO:0000256" key="4">
    <source>
        <dbReference type="PROSITE-ProRule" id="PRU01100"/>
    </source>
</evidence>
<gene>
    <name evidence="6" type="ORF">BC781_101967</name>
</gene>
<evidence type="ECO:0000313" key="6">
    <source>
        <dbReference type="EMBL" id="PWJ44596.1"/>
    </source>
</evidence>
<evidence type="ECO:0000256" key="3">
    <source>
        <dbReference type="ARBA" id="ARBA00023295"/>
    </source>
</evidence>
<evidence type="ECO:0000256" key="2">
    <source>
        <dbReference type="ARBA" id="ARBA00022801"/>
    </source>
</evidence>
<dbReference type="NCBIfam" id="TIGR04183">
    <property type="entry name" value="Por_Secre_tail"/>
    <property type="match status" value="1"/>
</dbReference>
<proteinExistence type="inferred from homology"/>
<dbReference type="Pfam" id="PF18962">
    <property type="entry name" value="Por_Secre_tail"/>
    <property type="match status" value="1"/>
</dbReference>
<name>A0A315ZG77_SEDFL</name>
<dbReference type="Gene3D" id="1.20.1270.90">
    <property type="entry name" value="AF1782-like"/>
    <property type="match status" value="1"/>
</dbReference>
<dbReference type="PANTHER" id="PTHR40079">
    <property type="entry name" value="MANNAN ENDO-1,4-BETA-MANNOSIDASE E-RELATED"/>
    <property type="match status" value="1"/>
</dbReference>
<dbReference type="RefSeq" id="WP_109616079.1">
    <property type="nucleotide sequence ID" value="NZ_QGDO01000001.1"/>
</dbReference>
<evidence type="ECO:0000259" key="5">
    <source>
        <dbReference type="PROSITE" id="PS51764"/>
    </source>
</evidence>
<dbReference type="InterPro" id="IPR026444">
    <property type="entry name" value="Secre_tail"/>
</dbReference>
<evidence type="ECO:0000313" key="7">
    <source>
        <dbReference type="Proteomes" id="UP000245535"/>
    </source>
</evidence>
<dbReference type="Proteomes" id="UP000245535">
    <property type="component" value="Unassembled WGS sequence"/>
</dbReference>
<sequence>MKHIFLTTIFVCIAFGGKLFAQEIITLDNFESEEVQEHWKVEGTTFSLSQADGKLNIVYNRTGAGAEWDQFHMNLDPAVEVNSFNLFFKFQSDVSLKLSIKPVFTDETNEWKDISIAPSEELIDYSWQVPNLETKQLKAIYFYFDGGSAAAKSGNAMMDDFEMEVFLNTTALENAIDAADQLLNYVLVGEGEGQVDAVSSLEFAEAIDAAEVLLSNVESNDEVRDAVRSLNIANIAFENKIIKSEAVTAFQRTATAKSRETANLFFNLQELTGKNVLFGQQDPLGYGVGWSGNNDRSDVEDVCGDLPAFASWAIKEVAQGNAGDDLAYRIKSIYRQGGVNALEWHMDNPFGGDFYWSNRDTDTNVVVGISPNGEKHEAYKVMLDRIIFFLKNLKGDQGESIPVIFRPFHEQNGNWFWWGSAACTDAEYKTLVQFTINYFKENGVNNVMWAYSPDRFNTLGDYLARYAGDEYFDILGLDNYWEMKDVQGLPKVVNQLEIIAELAQSKKKLTAFTETGLEAITYSKWFSEYLMYVLTNSELTRKTIYAAVWRNAHAEHHYAPYPGHASASDFLKFHQDEHTLFMDDLPALYTYEGLEDNTPLDADPLLAMQLKAYPNPSRGHFTLEHPTEKITEVFIYNLDGKLIKQLTVNGHEKQIDLTKAMDGLYIVTARLANNEMMFTRLLVL</sequence>
<dbReference type="OrthoDB" id="9816550at2"/>
<dbReference type="Gene3D" id="3.20.20.80">
    <property type="entry name" value="Glycosidases"/>
    <property type="match status" value="1"/>
</dbReference>
<dbReference type="InterPro" id="IPR000805">
    <property type="entry name" value="Glyco_hydro_26"/>
</dbReference>
<dbReference type="PRINTS" id="PR00739">
    <property type="entry name" value="GLHYDRLASE26"/>
</dbReference>
<dbReference type="PANTHER" id="PTHR40079:SF4">
    <property type="entry name" value="GH26 DOMAIN-CONTAINING PROTEIN-RELATED"/>
    <property type="match status" value="1"/>
</dbReference>
<keyword evidence="3 4" id="KW-0326">Glycosidase</keyword>
<dbReference type="PROSITE" id="PS51764">
    <property type="entry name" value="GH26"/>
    <property type="match status" value="1"/>
</dbReference>
<dbReference type="GO" id="GO:0016985">
    <property type="term" value="F:mannan endo-1,4-beta-mannosidase activity"/>
    <property type="evidence" value="ECO:0007669"/>
    <property type="project" value="InterPro"/>
</dbReference>
<feature type="active site" description="Nucleophile" evidence="4">
    <location>
        <position position="514"/>
    </location>
</feature>
<comment type="similarity">
    <text evidence="1 4">Belongs to the glycosyl hydrolase 26 family.</text>
</comment>
<protein>
    <submittedName>
        <fullName evidence="6">Putative secreted protein (Por secretion system target)</fullName>
    </submittedName>
</protein>
<dbReference type="AlphaFoldDB" id="A0A315ZG77"/>